<proteinExistence type="predicted"/>
<protein>
    <submittedName>
        <fullName evidence="1">Uncharacterized protein</fullName>
    </submittedName>
</protein>
<reference evidence="1" key="1">
    <citation type="submission" date="2019-08" db="EMBL/GenBank/DDBJ databases">
        <authorList>
            <person name="Kucharzyk K."/>
            <person name="Murdoch R.W."/>
            <person name="Higgins S."/>
            <person name="Loffler F."/>
        </authorList>
    </citation>
    <scope>NUCLEOTIDE SEQUENCE</scope>
</reference>
<comment type="caution">
    <text evidence="1">The sequence shown here is derived from an EMBL/GenBank/DDBJ whole genome shotgun (WGS) entry which is preliminary data.</text>
</comment>
<dbReference type="EMBL" id="VSSQ01092364">
    <property type="protein sequence ID" value="MPN37614.1"/>
    <property type="molecule type" value="Genomic_DNA"/>
</dbReference>
<sequence>MRTAKQKELDLIVDDFLLEIGKIHAVFSVFVNQFADDQFALIGAHALAERVIDGFLNQDGFAGTCQGADQGAEGEDHAGSLDDVGRIDVPAVLRAKPVGEGREVFAVGLGVAEDAVPRLFDQCVDDFPRSLKIHVGDPERKNVRRTSPLDGKIVFEAVGMFSRDYGVEIIGHIYFPSSACSRSSRRSSAFSMPAEMRRNRSLMPRALRSDSGMSA</sequence>
<dbReference type="AlphaFoldDB" id="A0A645HND1"/>
<evidence type="ECO:0000313" key="1">
    <source>
        <dbReference type="EMBL" id="MPN37614.1"/>
    </source>
</evidence>
<accession>A0A645HND1</accession>
<gene>
    <name evidence="1" type="ORF">SDC9_185134</name>
</gene>
<organism evidence="1">
    <name type="scientific">bioreactor metagenome</name>
    <dbReference type="NCBI Taxonomy" id="1076179"/>
    <lineage>
        <taxon>unclassified sequences</taxon>
        <taxon>metagenomes</taxon>
        <taxon>ecological metagenomes</taxon>
    </lineage>
</organism>
<name>A0A645HND1_9ZZZZ</name>